<reference evidence="2 3" key="1">
    <citation type="submission" date="2020-04" db="EMBL/GenBank/DDBJ databases">
        <authorList>
            <person name="Wallbank WR R."/>
            <person name="Pardo Diaz C."/>
            <person name="Kozak K."/>
            <person name="Martin S."/>
            <person name="Jiggins C."/>
            <person name="Moest M."/>
            <person name="Warren A I."/>
            <person name="Byers J.R.P. K."/>
            <person name="Montejo-Kovacevich G."/>
            <person name="Yen C E."/>
        </authorList>
    </citation>
    <scope>NUCLEOTIDE SEQUENCE [LARGE SCALE GENOMIC DNA]</scope>
</reference>
<evidence type="ECO:0000259" key="1">
    <source>
        <dbReference type="Pfam" id="PF20700"/>
    </source>
</evidence>
<organism evidence="2 3">
    <name type="scientific">Arctia plantaginis</name>
    <name type="common">Wood tiger moth</name>
    <name type="synonym">Phalaena plantaginis</name>
    <dbReference type="NCBI Taxonomy" id="874455"/>
    <lineage>
        <taxon>Eukaryota</taxon>
        <taxon>Metazoa</taxon>
        <taxon>Ecdysozoa</taxon>
        <taxon>Arthropoda</taxon>
        <taxon>Hexapoda</taxon>
        <taxon>Insecta</taxon>
        <taxon>Pterygota</taxon>
        <taxon>Neoptera</taxon>
        <taxon>Endopterygota</taxon>
        <taxon>Lepidoptera</taxon>
        <taxon>Glossata</taxon>
        <taxon>Ditrysia</taxon>
        <taxon>Noctuoidea</taxon>
        <taxon>Erebidae</taxon>
        <taxon>Arctiinae</taxon>
        <taxon>Arctia</taxon>
    </lineage>
</organism>
<gene>
    <name evidence="2" type="ORF">APLA_LOCUS17117</name>
</gene>
<protein>
    <recommendedName>
        <fullName evidence="1">Mutator-like transposase domain-containing protein</fullName>
    </recommendedName>
</protein>
<sequence>MFQRSVKDGVRYRNYIGDGDSKAYSGLVNSKPYGDDFLIAKKECVGHVQKRMGTRLREIVKKTDVDTETKAGKKIKRKSLSGKGKRTAKIIDKLTVYYRLAIRRHSDSVKNMKNAIWATFFHYSSTDENPQHEKCPSGADSWCEWQRAAAANALDSFKHVLCSSQGCFGCDQAYLRRSEQRCPPGAMCRRLHAEQP</sequence>
<comment type="caution">
    <text evidence="2">The sequence shown here is derived from an EMBL/GenBank/DDBJ whole genome shotgun (WGS) entry which is preliminary data.</text>
</comment>
<evidence type="ECO:0000313" key="3">
    <source>
        <dbReference type="Proteomes" id="UP000494106"/>
    </source>
</evidence>
<evidence type="ECO:0000313" key="2">
    <source>
        <dbReference type="EMBL" id="CAB3259545.1"/>
    </source>
</evidence>
<dbReference type="AlphaFoldDB" id="A0A8S1BKA9"/>
<name>A0A8S1BKA9_ARCPL</name>
<accession>A0A8S1BKA9</accession>
<proteinExistence type="predicted"/>
<dbReference type="EMBL" id="CADEBC010000625">
    <property type="protein sequence ID" value="CAB3259545.1"/>
    <property type="molecule type" value="Genomic_DNA"/>
</dbReference>
<dbReference type="Proteomes" id="UP000494106">
    <property type="component" value="Unassembled WGS sequence"/>
</dbReference>
<keyword evidence="3" id="KW-1185">Reference proteome</keyword>
<dbReference type="OrthoDB" id="421276at2759"/>
<feature type="domain" description="Mutator-like transposase" evidence="1">
    <location>
        <begin position="1"/>
        <end position="143"/>
    </location>
</feature>
<dbReference type="Pfam" id="PF20700">
    <property type="entry name" value="Mutator"/>
    <property type="match status" value="1"/>
</dbReference>
<dbReference type="InterPro" id="IPR049012">
    <property type="entry name" value="Mutator_transp_dom"/>
</dbReference>